<gene>
    <name evidence="1" type="ORF">TM448A00282_0001</name>
    <name evidence="2" type="ORF">TM448B00260_0006</name>
</gene>
<name>A0A6H1ZEF7_9ZZZZ</name>
<evidence type="ECO:0008006" key="3">
    <source>
        <dbReference type="Google" id="ProtNLM"/>
    </source>
</evidence>
<accession>A0A6H1ZEF7</accession>
<reference evidence="1" key="1">
    <citation type="submission" date="2020-03" db="EMBL/GenBank/DDBJ databases">
        <title>The deep terrestrial virosphere.</title>
        <authorList>
            <person name="Holmfeldt K."/>
            <person name="Nilsson E."/>
            <person name="Simone D."/>
            <person name="Lopez-Fernandez M."/>
            <person name="Wu X."/>
            <person name="de Brujin I."/>
            <person name="Lundin D."/>
            <person name="Andersson A."/>
            <person name="Bertilsson S."/>
            <person name="Dopson M."/>
        </authorList>
    </citation>
    <scope>NUCLEOTIDE SEQUENCE</scope>
    <source>
        <strain evidence="1">TM448A00282</strain>
        <strain evidence="2">TM448B00260</strain>
    </source>
</reference>
<protein>
    <recommendedName>
        <fullName evidence="3">Polymer-forming cytoskeletal protein</fullName>
    </recommendedName>
</protein>
<evidence type="ECO:0000313" key="1">
    <source>
        <dbReference type="EMBL" id="QJA45767.1"/>
    </source>
</evidence>
<proteinExistence type="predicted"/>
<dbReference type="EMBL" id="MT144603">
    <property type="protein sequence ID" value="QJH94602.1"/>
    <property type="molecule type" value="Genomic_DNA"/>
</dbReference>
<dbReference type="AlphaFoldDB" id="A0A6H1ZEF7"/>
<evidence type="ECO:0000313" key="2">
    <source>
        <dbReference type="EMBL" id="QJH94602.1"/>
    </source>
</evidence>
<dbReference type="EMBL" id="MT143997">
    <property type="protein sequence ID" value="QJA45767.1"/>
    <property type="molecule type" value="Genomic_DNA"/>
</dbReference>
<organism evidence="1">
    <name type="scientific">viral metagenome</name>
    <dbReference type="NCBI Taxonomy" id="1070528"/>
    <lineage>
        <taxon>unclassified sequences</taxon>
        <taxon>metagenomes</taxon>
        <taxon>organismal metagenomes</taxon>
    </lineage>
</organism>
<sequence>MNLTGKHEGNLSVSSDLVIRGMVTGTVTVVDNAHLELNGTVVKDVVVTEGTSVHIHGMVLGSVINDGGMLYIAGTVGAVQRNAGSTEIAPQALVRNSV</sequence>